<evidence type="ECO:0000256" key="1">
    <source>
        <dbReference type="ARBA" id="ARBA00004651"/>
    </source>
</evidence>
<feature type="transmembrane region" description="Helical" evidence="8">
    <location>
        <begin position="87"/>
        <end position="110"/>
    </location>
</feature>
<reference evidence="9 10" key="1">
    <citation type="journal article" date="2016" name="Nat. Commun.">
        <title>Thousands of microbial genomes shed light on interconnected biogeochemical processes in an aquifer system.</title>
        <authorList>
            <person name="Anantharaman K."/>
            <person name="Brown C.T."/>
            <person name="Hug L.A."/>
            <person name="Sharon I."/>
            <person name="Castelle C.J."/>
            <person name="Probst A.J."/>
            <person name="Thomas B.C."/>
            <person name="Singh A."/>
            <person name="Wilkins M.J."/>
            <person name="Karaoz U."/>
            <person name="Brodie E.L."/>
            <person name="Williams K.H."/>
            <person name="Hubbard S.S."/>
            <person name="Banfield J.F."/>
        </authorList>
    </citation>
    <scope>NUCLEOTIDE SEQUENCE [LARGE SCALE GENOMIC DNA]</scope>
</reference>
<feature type="transmembrane region" description="Helical" evidence="8">
    <location>
        <begin position="359"/>
        <end position="380"/>
    </location>
</feature>
<evidence type="ECO:0000256" key="6">
    <source>
        <dbReference type="ARBA" id="ARBA00022989"/>
    </source>
</evidence>
<feature type="transmembrane region" description="Helical" evidence="8">
    <location>
        <begin position="224"/>
        <end position="249"/>
    </location>
</feature>
<dbReference type="GO" id="GO:0005886">
    <property type="term" value="C:plasma membrane"/>
    <property type="evidence" value="ECO:0007669"/>
    <property type="project" value="UniProtKB-SubCell"/>
</dbReference>
<evidence type="ECO:0000256" key="3">
    <source>
        <dbReference type="ARBA" id="ARBA00022676"/>
    </source>
</evidence>
<dbReference type="AlphaFoldDB" id="A0A1F5F6W1"/>
<dbReference type="InterPro" id="IPR050297">
    <property type="entry name" value="LipidA_mod_glycosyltrf_83"/>
</dbReference>
<keyword evidence="7 8" id="KW-0472">Membrane</keyword>
<evidence type="ECO:0000256" key="2">
    <source>
        <dbReference type="ARBA" id="ARBA00022475"/>
    </source>
</evidence>
<keyword evidence="5 8" id="KW-0812">Transmembrane</keyword>
<sequence length="517" mass="59885">MLLREKAKKESKVWYAFFMRKWLAAAHGWGNKHEWLLLLLVAVIVLRIPSLVTPHYYGDEEIYLVMGRAWRMGVPLYQAMFDHKPPLIYILAGIFPTIAAFRGMLLLMMMGHTVLFWKLSKLFWGEKNRNLAKWSSGIFVLLSSWPLIEGLIVNAELLMMLPITASLVMIWPNRKYGWKKYLLAGLVAGIGWLYKIPVMFDAIALALYLFIFRADTLGKSLRNIFSGGMIAYLGGFVLPLLMTFGYYFAKGHGNDYLGTVLTMNVGYVSSWSTSSYAFNPFQSGLVVRGTILAIFTLLIYLFRKRMDRRVVLAAIWVSFAWFGALLSSRPYPHYLQELIPAVALLIPTLFVAKRIWEWIVWAILLGITIWTQWTVGFWGYPTWSVYQNFGQLITRQITPTEYRNRFDNTQRNYAIATYLNDRLTSKDEIFVWGSDATIYNLTNRLPTGGKYIVSFHVHDLKKYNYTMENLRRNKPKAVVVLQDAGDFPAMEEWLAQEYREGWQDGANTVYWKIPEEL</sequence>
<keyword evidence="4" id="KW-0808">Transferase</keyword>
<dbReference type="EMBL" id="MFAK01000007">
    <property type="protein sequence ID" value="OGD75378.1"/>
    <property type="molecule type" value="Genomic_DNA"/>
</dbReference>
<feature type="transmembrane region" description="Helical" evidence="8">
    <location>
        <begin position="183"/>
        <end position="212"/>
    </location>
</feature>
<comment type="caution">
    <text evidence="9">The sequence shown here is derived from an EMBL/GenBank/DDBJ whole genome shotgun (WGS) entry which is preliminary data.</text>
</comment>
<dbReference type="GO" id="GO:0016763">
    <property type="term" value="F:pentosyltransferase activity"/>
    <property type="evidence" value="ECO:0007669"/>
    <property type="project" value="TreeGrafter"/>
</dbReference>
<feature type="transmembrane region" description="Helical" evidence="8">
    <location>
        <begin position="285"/>
        <end position="303"/>
    </location>
</feature>
<evidence type="ECO:0000256" key="8">
    <source>
        <dbReference type="SAM" id="Phobius"/>
    </source>
</evidence>
<evidence type="ECO:0000256" key="4">
    <source>
        <dbReference type="ARBA" id="ARBA00022679"/>
    </source>
</evidence>
<evidence type="ECO:0000256" key="7">
    <source>
        <dbReference type="ARBA" id="ARBA00023136"/>
    </source>
</evidence>
<accession>A0A1F5F6W1</accession>
<dbReference type="PANTHER" id="PTHR33908:SF11">
    <property type="entry name" value="MEMBRANE PROTEIN"/>
    <property type="match status" value="1"/>
</dbReference>
<comment type="subcellular location">
    <subcellularLocation>
        <location evidence="1">Cell membrane</location>
        <topology evidence="1">Multi-pass membrane protein</topology>
    </subcellularLocation>
</comment>
<evidence type="ECO:0000313" key="9">
    <source>
        <dbReference type="EMBL" id="OGD75378.1"/>
    </source>
</evidence>
<evidence type="ECO:0000256" key="5">
    <source>
        <dbReference type="ARBA" id="ARBA00022692"/>
    </source>
</evidence>
<keyword evidence="6 8" id="KW-1133">Transmembrane helix</keyword>
<name>A0A1F5F6W1_9BACT</name>
<organism evidence="9 10">
    <name type="scientific">Candidatus Collierbacteria bacterium RIFOXYA2_FULL_46_10</name>
    <dbReference type="NCBI Taxonomy" id="1817726"/>
    <lineage>
        <taxon>Bacteria</taxon>
        <taxon>Candidatus Collieribacteriota</taxon>
    </lineage>
</organism>
<keyword evidence="2" id="KW-1003">Cell membrane</keyword>
<dbReference type="Proteomes" id="UP000176191">
    <property type="component" value="Unassembled WGS sequence"/>
</dbReference>
<dbReference type="GO" id="GO:0009103">
    <property type="term" value="P:lipopolysaccharide biosynthetic process"/>
    <property type="evidence" value="ECO:0007669"/>
    <property type="project" value="UniProtKB-ARBA"/>
</dbReference>
<feature type="transmembrane region" description="Helical" evidence="8">
    <location>
        <begin position="131"/>
        <end position="148"/>
    </location>
</feature>
<evidence type="ECO:0008006" key="11">
    <source>
        <dbReference type="Google" id="ProtNLM"/>
    </source>
</evidence>
<proteinExistence type="predicted"/>
<evidence type="ECO:0000313" key="10">
    <source>
        <dbReference type="Proteomes" id="UP000176191"/>
    </source>
</evidence>
<feature type="transmembrane region" description="Helical" evidence="8">
    <location>
        <begin position="310"/>
        <end position="328"/>
    </location>
</feature>
<keyword evidence="3" id="KW-0328">Glycosyltransferase</keyword>
<protein>
    <recommendedName>
        <fullName evidence="11">Glycosyltransferase RgtA/B/C/D-like domain-containing protein</fullName>
    </recommendedName>
</protein>
<feature type="transmembrane region" description="Helical" evidence="8">
    <location>
        <begin position="334"/>
        <end position="352"/>
    </location>
</feature>
<dbReference type="PANTHER" id="PTHR33908">
    <property type="entry name" value="MANNOSYLTRANSFERASE YKCB-RELATED"/>
    <property type="match status" value="1"/>
</dbReference>
<gene>
    <name evidence="9" type="ORF">A2228_00610</name>
</gene>